<accession>A0AAN9SL99</accession>
<sequence>MKTQTSFHSIIDAQAMGWFSSISFQFQFLANSVSSSAFSTCCALPLPKRGLGKPEREAGKNHVETGRARMHRYRTWLENGSLNLDGGRKTTTCKGSDDSRECSDLDGSFEDFVNIKGLNHFCFGSLTDLGFAPLQGVAHALEKMEVV</sequence>
<dbReference type="EMBL" id="JAYMYS010000004">
    <property type="protein sequence ID" value="KAK7395768.1"/>
    <property type="molecule type" value="Genomic_DNA"/>
</dbReference>
<dbReference type="AlphaFoldDB" id="A0AAN9SL99"/>
<name>A0AAN9SL99_PSOTE</name>
<organism evidence="1 2">
    <name type="scientific">Psophocarpus tetragonolobus</name>
    <name type="common">Winged bean</name>
    <name type="synonym">Dolichos tetragonolobus</name>
    <dbReference type="NCBI Taxonomy" id="3891"/>
    <lineage>
        <taxon>Eukaryota</taxon>
        <taxon>Viridiplantae</taxon>
        <taxon>Streptophyta</taxon>
        <taxon>Embryophyta</taxon>
        <taxon>Tracheophyta</taxon>
        <taxon>Spermatophyta</taxon>
        <taxon>Magnoliopsida</taxon>
        <taxon>eudicotyledons</taxon>
        <taxon>Gunneridae</taxon>
        <taxon>Pentapetalae</taxon>
        <taxon>rosids</taxon>
        <taxon>fabids</taxon>
        <taxon>Fabales</taxon>
        <taxon>Fabaceae</taxon>
        <taxon>Papilionoideae</taxon>
        <taxon>50 kb inversion clade</taxon>
        <taxon>NPAAA clade</taxon>
        <taxon>indigoferoid/millettioid clade</taxon>
        <taxon>Phaseoleae</taxon>
        <taxon>Psophocarpus</taxon>
    </lineage>
</organism>
<reference evidence="1 2" key="1">
    <citation type="submission" date="2024-01" db="EMBL/GenBank/DDBJ databases">
        <title>The genomes of 5 underutilized Papilionoideae crops provide insights into root nodulation and disease resistanc.</title>
        <authorList>
            <person name="Jiang F."/>
        </authorList>
    </citation>
    <scope>NUCLEOTIDE SEQUENCE [LARGE SCALE GENOMIC DNA]</scope>
    <source>
        <strain evidence="1">DUOXIRENSHENG_FW03</strain>
        <tissue evidence="1">Leaves</tissue>
    </source>
</reference>
<gene>
    <name evidence="1" type="ORF">VNO78_16337</name>
</gene>
<keyword evidence="2" id="KW-1185">Reference proteome</keyword>
<protein>
    <submittedName>
        <fullName evidence="1">Uncharacterized protein</fullName>
    </submittedName>
</protein>
<evidence type="ECO:0000313" key="2">
    <source>
        <dbReference type="Proteomes" id="UP001386955"/>
    </source>
</evidence>
<proteinExistence type="predicted"/>
<comment type="caution">
    <text evidence="1">The sequence shown here is derived from an EMBL/GenBank/DDBJ whole genome shotgun (WGS) entry which is preliminary data.</text>
</comment>
<evidence type="ECO:0000313" key="1">
    <source>
        <dbReference type="EMBL" id="KAK7395768.1"/>
    </source>
</evidence>
<dbReference type="Proteomes" id="UP001386955">
    <property type="component" value="Unassembled WGS sequence"/>
</dbReference>